<dbReference type="CDD" id="cd00075">
    <property type="entry name" value="HATPase"/>
    <property type="match status" value="1"/>
</dbReference>
<organism evidence="7">
    <name type="scientific">marine sediment metagenome</name>
    <dbReference type="NCBI Taxonomy" id="412755"/>
    <lineage>
        <taxon>unclassified sequences</taxon>
        <taxon>metagenomes</taxon>
        <taxon>ecological metagenomes</taxon>
    </lineage>
</organism>
<name>X0UJ99_9ZZZZ</name>
<dbReference type="PANTHER" id="PTHR43047">
    <property type="entry name" value="TWO-COMPONENT HISTIDINE PROTEIN KINASE"/>
    <property type="match status" value="1"/>
</dbReference>
<proteinExistence type="predicted"/>
<evidence type="ECO:0000256" key="1">
    <source>
        <dbReference type="ARBA" id="ARBA00000085"/>
    </source>
</evidence>
<dbReference type="EMBL" id="BARS01012636">
    <property type="protein sequence ID" value="GAF88555.1"/>
    <property type="molecule type" value="Genomic_DNA"/>
</dbReference>
<dbReference type="Gene3D" id="3.30.565.10">
    <property type="entry name" value="Histidine kinase-like ATPase, C-terminal domain"/>
    <property type="match status" value="1"/>
</dbReference>
<feature type="domain" description="Histidine kinase" evidence="6">
    <location>
        <begin position="1"/>
        <end position="48"/>
    </location>
</feature>
<evidence type="ECO:0000256" key="3">
    <source>
        <dbReference type="ARBA" id="ARBA00022679"/>
    </source>
</evidence>
<dbReference type="InterPro" id="IPR004358">
    <property type="entry name" value="Sig_transdc_His_kin-like_C"/>
</dbReference>
<dbReference type="GO" id="GO:0000155">
    <property type="term" value="F:phosphorelay sensor kinase activity"/>
    <property type="evidence" value="ECO:0007669"/>
    <property type="project" value="TreeGrafter"/>
</dbReference>
<dbReference type="PANTHER" id="PTHR43047:SF72">
    <property type="entry name" value="OSMOSENSING HISTIDINE PROTEIN KINASE SLN1"/>
    <property type="match status" value="1"/>
</dbReference>
<feature type="non-terminal residue" evidence="7">
    <location>
        <position position="1"/>
    </location>
</feature>
<evidence type="ECO:0000256" key="2">
    <source>
        <dbReference type="ARBA" id="ARBA00012438"/>
    </source>
</evidence>
<keyword evidence="3" id="KW-0808">Transferase</keyword>
<dbReference type="InterPro" id="IPR036890">
    <property type="entry name" value="HATPase_C_sf"/>
</dbReference>
<dbReference type="PROSITE" id="PS50109">
    <property type="entry name" value="HIS_KIN"/>
    <property type="match status" value="1"/>
</dbReference>
<keyword evidence="4" id="KW-0418">Kinase</keyword>
<dbReference type="SUPFAM" id="SSF55874">
    <property type="entry name" value="ATPase domain of HSP90 chaperone/DNA topoisomerase II/histidine kinase"/>
    <property type="match status" value="1"/>
</dbReference>
<sequence>IFVTTKSKGTGLGLAYCRRTVMAHGGSITLKTKIGQGTAFTMRLPKLEDDEPPTAEPQLSATIKQ</sequence>
<comment type="caution">
    <text evidence="7">The sequence shown here is derived from an EMBL/GenBank/DDBJ whole genome shotgun (WGS) entry which is preliminary data.</text>
</comment>
<dbReference type="GO" id="GO:0009927">
    <property type="term" value="F:histidine phosphotransfer kinase activity"/>
    <property type="evidence" value="ECO:0007669"/>
    <property type="project" value="TreeGrafter"/>
</dbReference>
<feature type="region of interest" description="Disordered" evidence="5">
    <location>
        <begin position="45"/>
        <end position="65"/>
    </location>
</feature>
<evidence type="ECO:0000313" key="7">
    <source>
        <dbReference type="EMBL" id="GAF88555.1"/>
    </source>
</evidence>
<evidence type="ECO:0000256" key="4">
    <source>
        <dbReference type="ARBA" id="ARBA00022777"/>
    </source>
</evidence>
<dbReference type="InterPro" id="IPR003594">
    <property type="entry name" value="HATPase_dom"/>
</dbReference>
<evidence type="ECO:0000259" key="6">
    <source>
        <dbReference type="PROSITE" id="PS50109"/>
    </source>
</evidence>
<dbReference type="GO" id="GO:0005886">
    <property type="term" value="C:plasma membrane"/>
    <property type="evidence" value="ECO:0007669"/>
    <property type="project" value="TreeGrafter"/>
</dbReference>
<dbReference type="AlphaFoldDB" id="X0UJ99"/>
<dbReference type="EC" id="2.7.13.3" evidence="2"/>
<dbReference type="InterPro" id="IPR005467">
    <property type="entry name" value="His_kinase_dom"/>
</dbReference>
<comment type="catalytic activity">
    <reaction evidence="1">
        <text>ATP + protein L-histidine = ADP + protein N-phospho-L-histidine.</text>
        <dbReference type="EC" id="2.7.13.3"/>
    </reaction>
</comment>
<dbReference type="Pfam" id="PF02518">
    <property type="entry name" value="HATPase_c"/>
    <property type="match status" value="1"/>
</dbReference>
<gene>
    <name evidence="7" type="ORF">S01H1_22402</name>
</gene>
<accession>X0UJ99</accession>
<reference evidence="7" key="1">
    <citation type="journal article" date="2014" name="Front. Microbiol.">
        <title>High frequency of phylogenetically diverse reductive dehalogenase-homologous genes in deep subseafloor sedimentary metagenomes.</title>
        <authorList>
            <person name="Kawai M."/>
            <person name="Futagami T."/>
            <person name="Toyoda A."/>
            <person name="Takaki Y."/>
            <person name="Nishi S."/>
            <person name="Hori S."/>
            <person name="Arai W."/>
            <person name="Tsubouchi T."/>
            <person name="Morono Y."/>
            <person name="Uchiyama I."/>
            <person name="Ito T."/>
            <person name="Fujiyama A."/>
            <person name="Inagaki F."/>
            <person name="Takami H."/>
        </authorList>
    </citation>
    <scope>NUCLEOTIDE SEQUENCE</scope>
    <source>
        <strain evidence="7">Expedition CK06-06</strain>
    </source>
</reference>
<dbReference type="PRINTS" id="PR00344">
    <property type="entry name" value="BCTRLSENSOR"/>
</dbReference>
<evidence type="ECO:0000256" key="5">
    <source>
        <dbReference type="SAM" id="MobiDB-lite"/>
    </source>
</evidence>
<protein>
    <recommendedName>
        <fullName evidence="2">histidine kinase</fullName>
        <ecNumber evidence="2">2.7.13.3</ecNumber>
    </recommendedName>
</protein>